<evidence type="ECO:0000313" key="2">
    <source>
        <dbReference type="EMBL" id="PUU78986.1"/>
    </source>
</evidence>
<dbReference type="InterPro" id="IPR052041">
    <property type="entry name" value="Nucleic_acid_metab_PIN/TRAM"/>
</dbReference>
<dbReference type="OrthoDB" id="5582146at2759"/>
<reference evidence="2 3" key="1">
    <citation type="submission" date="2017-04" db="EMBL/GenBank/DDBJ databases">
        <title>Draft genome sequence of Tuber borchii Vittad., a whitish edible truffle.</title>
        <authorList>
            <consortium name="DOE Joint Genome Institute"/>
            <person name="Murat C."/>
            <person name="Kuo A."/>
            <person name="Barry K.W."/>
            <person name="Clum A."/>
            <person name="Dockter R.B."/>
            <person name="Fauchery L."/>
            <person name="Iotti M."/>
            <person name="Kohler A."/>
            <person name="Labutti K."/>
            <person name="Lindquist E.A."/>
            <person name="Lipzen A."/>
            <person name="Ohm R.A."/>
            <person name="Wang M."/>
            <person name="Grigoriev I.V."/>
            <person name="Zambonelli A."/>
            <person name="Martin F.M."/>
        </authorList>
    </citation>
    <scope>NUCLEOTIDE SEQUENCE [LARGE SCALE GENOMIC DNA]</scope>
    <source>
        <strain evidence="2 3">Tbo3840</strain>
    </source>
</reference>
<dbReference type="AlphaFoldDB" id="A0A2T6ZU26"/>
<evidence type="ECO:0000313" key="3">
    <source>
        <dbReference type="Proteomes" id="UP000244722"/>
    </source>
</evidence>
<dbReference type="PANTHER" id="PTHR11603:SF132">
    <property type="entry name" value="C2H2-TYPE DOMAIN-CONTAINING PROTEIN"/>
    <property type="match status" value="1"/>
</dbReference>
<name>A0A2T6ZU26_TUBBO</name>
<evidence type="ECO:0000256" key="1">
    <source>
        <dbReference type="SAM" id="MobiDB-lite"/>
    </source>
</evidence>
<organism evidence="2 3">
    <name type="scientific">Tuber borchii</name>
    <name type="common">White truffle</name>
    <dbReference type="NCBI Taxonomy" id="42251"/>
    <lineage>
        <taxon>Eukaryota</taxon>
        <taxon>Fungi</taxon>
        <taxon>Dikarya</taxon>
        <taxon>Ascomycota</taxon>
        <taxon>Pezizomycotina</taxon>
        <taxon>Pezizomycetes</taxon>
        <taxon>Pezizales</taxon>
        <taxon>Tuberaceae</taxon>
        <taxon>Tuber</taxon>
    </lineage>
</organism>
<feature type="compositionally biased region" description="Polar residues" evidence="1">
    <location>
        <begin position="83"/>
        <end position="96"/>
    </location>
</feature>
<proteinExistence type="predicted"/>
<dbReference type="Proteomes" id="UP000244722">
    <property type="component" value="Unassembled WGS sequence"/>
</dbReference>
<accession>A0A2T6ZU26</accession>
<feature type="region of interest" description="Disordered" evidence="1">
    <location>
        <begin position="83"/>
        <end position="126"/>
    </location>
</feature>
<sequence length="246" mass="27731">MDREHIADLVHQLNDVELAVLLSLVARKHCILTTEPECLELLRQQIELLGPVVFGLTVAIVRCTPDTTLDDFIEPLLLDETRPSPTSHGISPVNNRESGESHFGTRNRPNLLRTPSQGTHDESTGGSRKLANIIIAQDLDLASDQVQTQALELIRTKRFYTRKKNFHYAPDRFLLIALLGKPNDESSLSSHLCDYFFISHHHPSDEGFPEEVEREAESEQSDVDSLASVVIRKEVYVRSSRFPQNA</sequence>
<keyword evidence="3" id="KW-1185">Reference proteome</keyword>
<gene>
    <name evidence="2" type="ORF">B9Z19DRAFT_1101076</name>
</gene>
<dbReference type="EMBL" id="NESQ01000102">
    <property type="protein sequence ID" value="PUU78986.1"/>
    <property type="molecule type" value="Genomic_DNA"/>
</dbReference>
<dbReference type="PANTHER" id="PTHR11603">
    <property type="entry name" value="AAA FAMILY ATPASE"/>
    <property type="match status" value="1"/>
</dbReference>
<protein>
    <submittedName>
        <fullName evidence="2">Uncharacterized protein</fullName>
    </submittedName>
</protein>
<comment type="caution">
    <text evidence="2">The sequence shown here is derived from an EMBL/GenBank/DDBJ whole genome shotgun (WGS) entry which is preliminary data.</text>
</comment>